<dbReference type="EMBL" id="CP001739">
    <property type="protein sequence ID" value="ACZ09279.1"/>
    <property type="molecule type" value="Genomic_DNA"/>
</dbReference>
<dbReference type="SUPFAM" id="SSF51735">
    <property type="entry name" value="NAD(P)-binding Rossmann-fold domains"/>
    <property type="match status" value="1"/>
</dbReference>
<dbReference type="Proteomes" id="UP000000845">
    <property type="component" value="Chromosome"/>
</dbReference>
<evidence type="ECO:0000313" key="5">
    <source>
        <dbReference type="Proteomes" id="UP000000845"/>
    </source>
</evidence>
<dbReference type="GO" id="GO:0070403">
    <property type="term" value="F:NAD+ binding"/>
    <property type="evidence" value="ECO:0007669"/>
    <property type="project" value="InterPro"/>
</dbReference>
<dbReference type="GO" id="GO:0008977">
    <property type="term" value="F:prephenate dehydrogenase (NAD+) activity"/>
    <property type="evidence" value="ECO:0007669"/>
    <property type="project" value="InterPro"/>
</dbReference>
<dbReference type="GO" id="GO:0004665">
    <property type="term" value="F:prephenate dehydrogenase (NADP+) activity"/>
    <property type="evidence" value="ECO:0007669"/>
    <property type="project" value="InterPro"/>
</dbReference>
<organism evidence="4 5">
    <name type="scientific">Sebaldella termitidis (strain ATCC 33386 / NCTC 11300)</name>
    <dbReference type="NCBI Taxonomy" id="526218"/>
    <lineage>
        <taxon>Bacteria</taxon>
        <taxon>Fusobacteriati</taxon>
        <taxon>Fusobacteriota</taxon>
        <taxon>Fusobacteriia</taxon>
        <taxon>Fusobacteriales</taxon>
        <taxon>Leptotrichiaceae</taxon>
        <taxon>Sebaldella</taxon>
    </lineage>
</organism>
<dbReference type="HOGENOM" id="CLU_055968_2_0_0"/>
<dbReference type="Pfam" id="PF02153">
    <property type="entry name" value="PDH_N"/>
    <property type="match status" value="1"/>
</dbReference>
<evidence type="ECO:0000259" key="3">
    <source>
        <dbReference type="PROSITE" id="PS51176"/>
    </source>
</evidence>
<dbReference type="Pfam" id="PF20463">
    <property type="entry name" value="PDH_C"/>
    <property type="match status" value="1"/>
</dbReference>
<reference evidence="4 5" key="2">
    <citation type="journal article" date="2010" name="Stand. Genomic Sci.">
        <title>Complete genome sequence of Sebaldella termitidis type strain (NCTC 11300).</title>
        <authorList>
            <person name="Harmon-Smith M."/>
            <person name="Celia L."/>
            <person name="Chertkov O."/>
            <person name="Lapidus A."/>
            <person name="Copeland A."/>
            <person name="Glavina Del Rio T."/>
            <person name="Nolan M."/>
            <person name="Lucas S."/>
            <person name="Tice H."/>
            <person name="Cheng J.F."/>
            <person name="Han C."/>
            <person name="Detter J.C."/>
            <person name="Bruce D."/>
            <person name="Goodwin L."/>
            <person name="Pitluck S."/>
            <person name="Pati A."/>
            <person name="Liolios K."/>
            <person name="Ivanova N."/>
            <person name="Mavromatis K."/>
            <person name="Mikhailova N."/>
            <person name="Chen A."/>
            <person name="Palaniappan K."/>
            <person name="Land M."/>
            <person name="Hauser L."/>
            <person name="Chang Y.J."/>
            <person name="Jeffries C.D."/>
            <person name="Brettin T."/>
            <person name="Goker M."/>
            <person name="Beck B."/>
            <person name="Bristow J."/>
            <person name="Eisen J.A."/>
            <person name="Markowitz V."/>
            <person name="Hugenholtz P."/>
            <person name="Kyrpides N.C."/>
            <person name="Klenk H.P."/>
            <person name="Chen F."/>
        </authorList>
    </citation>
    <scope>NUCLEOTIDE SEQUENCE [LARGE SCALE GENOMIC DNA]</scope>
    <source>
        <strain evidence="5">ATCC 33386 / NCTC 11300</strain>
    </source>
</reference>
<dbReference type="InterPro" id="IPR008927">
    <property type="entry name" value="6-PGluconate_DH-like_C_sf"/>
</dbReference>
<dbReference type="RefSeq" id="WP_012861873.1">
    <property type="nucleotide sequence ID" value="NC_013517.1"/>
</dbReference>
<dbReference type="Gene3D" id="1.10.3660.10">
    <property type="entry name" value="6-phosphogluconate dehydrogenase C-terminal like domain"/>
    <property type="match status" value="1"/>
</dbReference>
<dbReference type="InterPro" id="IPR003099">
    <property type="entry name" value="Prephen_DH"/>
</dbReference>
<dbReference type="PROSITE" id="PS51176">
    <property type="entry name" value="PDH_ADH"/>
    <property type="match status" value="1"/>
</dbReference>
<proteinExistence type="predicted"/>
<sequence>MRLEDIAITVVGLGVVGGSFAEGLKKAGAGKVYGIDNNLETLKKAKKSGIVDEAFENGKIPLPKTDLVIISLYPELLETFILENNEYFKENSIITDVTGIKGKVLREVKPKLRKDIDFILGHPMAGREKRGIDYADSGVFKNANYILIKADNKEKNINLMKEIIEKLGFKNINFLDTEEHDEIIAFTSQLTHAIAVSLINSDDNKYDTNKFIGDSYRDLTRIAKINEDLWAELFLGNKDNLLFMIEKFEKRLDVLKEAVKSEDIETLKKEFRESSRRREQIT</sequence>
<keyword evidence="2" id="KW-0175">Coiled coil</keyword>
<dbReference type="STRING" id="526218.Sterm_2426"/>
<protein>
    <submittedName>
        <fullName evidence="4">Prephenate dehydrogenase</fullName>
    </submittedName>
</protein>
<keyword evidence="1" id="KW-0560">Oxidoreductase</keyword>
<dbReference type="GO" id="GO:0006571">
    <property type="term" value="P:tyrosine biosynthetic process"/>
    <property type="evidence" value="ECO:0007669"/>
    <property type="project" value="InterPro"/>
</dbReference>
<gene>
    <name evidence="4" type="ordered locus">Sterm_2426</name>
</gene>
<dbReference type="KEGG" id="str:Sterm_2426"/>
<dbReference type="InterPro" id="IPR050812">
    <property type="entry name" value="Preph/Arog_dehydrog"/>
</dbReference>
<dbReference type="InterPro" id="IPR046825">
    <property type="entry name" value="PDH_C"/>
</dbReference>
<evidence type="ECO:0000313" key="4">
    <source>
        <dbReference type="EMBL" id="ACZ09279.1"/>
    </source>
</evidence>
<feature type="domain" description="Prephenate/arogenate dehydrogenase" evidence="3">
    <location>
        <begin position="6"/>
        <end position="282"/>
    </location>
</feature>
<name>D1ALD6_SEBTE</name>
<feature type="coiled-coil region" evidence="2">
    <location>
        <begin position="238"/>
        <end position="265"/>
    </location>
</feature>
<evidence type="ECO:0000256" key="1">
    <source>
        <dbReference type="ARBA" id="ARBA00023002"/>
    </source>
</evidence>
<dbReference type="InterPro" id="IPR046826">
    <property type="entry name" value="PDH_N"/>
</dbReference>
<accession>D1ALD6</accession>
<dbReference type="PANTHER" id="PTHR21363:SF0">
    <property type="entry name" value="PREPHENATE DEHYDROGENASE [NADP(+)]"/>
    <property type="match status" value="1"/>
</dbReference>
<dbReference type="InterPro" id="IPR036291">
    <property type="entry name" value="NAD(P)-bd_dom_sf"/>
</dbReference>
<dbReference type="Gene3D" id="3.40.50.720">
    <property type="entry name" value="NAD(P)-binding Rossmann-like Domain"/>
    <property type="match status" value="1"/>
</dbReference>
<dbReference type="PANTHER" id="PTHR21363">
    <property type="entry name" value="PREPHENATE DEHYDROGENASE"/>
    <property type="match status" value="1"/>
</dbReference>
<dbReference type="eggNOG" id="COG0287">
    <property type="taxonomic scope" value="Bacteria"/>
</dbReference>
<dbReference type="AlphaFoldDB" id="D1ALD6"/>
<dbReference type="SUPFAM" id="SSF48179">
    <property type="entry name" value="6-phosphogluconate dehydrogenase C-terminal domain-like"/>
    <property type="match status" value="1"/>
</dbReference>
<evidence type="ECO:0000256" key="2">
    <source>
        <dbReference type="SAM" id="Coils"/>
    </source>
</evidence>
<reference evidence="5" key="1">
    <citation type="submission" date="2009-09" db="EMBL/GenBank/DDBJ databases">
        <title>The complete chromosome of Sebaldella termitidis ATCC 33386.</title>
        <authorList>
            <consortium name="US DOE Joint Genome Institute (JGI-PGF)"/>
            <person name="Lucas S."/>
            <person name="Copeland A."/>
            <person name="Lapidus A."/>
            <person name="Glavina del Rio T."/>
            <person name="Dalin E."/>
            <person name="Tice H."/>
            <person name="Bruce D."/>
            <person name="Goodwin L."/>
            <person name="Pitluck S."/>
            <person name="Kyrpides N."/>
            <person name="Mavromatis K."/>
            <person name="Ivanova N."/>
            <person name="Mikhailova N."/>
            <person name="Sims D."/>
            <person name="Meincke L."/>
            <person name="Brettin T."/>
            <person name="Detter J.C."/>
            <person name="Han C."/>
            <person name="Larimer F."/>
            <person name="Land M."/>
            <person name="Hauser L."/>
            <person name="Markowitz V."/>
            <person name="Cheng J.F."/>
            <person name="Hugenholtz P."/>
            <person name="Woyke T."/>
            <person name="Wu D."/>
            <person name="Eisen J.A."/>
        </authorList>
    </citation>
    <scope>NUCLEOTIDE SEQUENCE [LARGE SCALE GENOMIC DNA]</scope>
    <source>
        <strain evidence="5">ATCC 33386 / NCTC 11300</strain>
    </source>
</reference>
<keyword evidence="5" id="KW-1185">Reference proteome</keyword>